<reference evidence="3 4" key="3">
    <citation type="journal article" date="2015" name="Genome Announc.">
        <title>Draft Genome Sequence of the Archiascomycetous Yeast Saitoella complicata.</title>
        <authorList>
            <person name="Yamauchi K."/>
            <person name="Kondo S."/>
            <person name="Hamamoto M."/>
            <person name="Takahashi Y."/>
            <person name="Ogura Y."/>
            <person name="Hayashi T."/>
            <person name="Nishida H."/>
        </authorList>
    </citation>
    <scope>NUCLEOTIDE SEQUENCE [LARGE SCALE GENOMIC DNA]</scope>
    <source>
        <strain evidence="3 4">NRRL Y-17804</strain>
    </source>
</reference>
<feature type="region of interest" description="Disordered" evidence="1">
    <location>
        <begin position="268"/>
        <end position="312"/>
    </location>
</feature>
<keyword evidence="4" id="KW-1185">Reference proteome</keyword>
<dbReference type="SMART" id="SM00731">
    <property type="entry name" value="SprT"/>
    <property type="match status" value="1"/>
</dbReference>
<dbReference type="GO" id="GO:0005634">
    <property type="term" value="C:nucleus"/>
    <property type="evidence" value="ECO:0007669"/>
    <property type="project" value="TreeGrafter"/>
</dbReference>
<evidence type="ECO:0000256" key="1">
    <source>
        <dbReference type="SAM" id="MobiDB-lite"/>
    </source>
</evidence>
<evidence type="ECO:0000313" key="3">
    <source>
        <dbReference type="EMBL" id="GAO52570.1"/>
    </source>
</evidence>
<dbReference type="Proteomes" id="UP000033140">
    <property type="component" value="Unassembled WGS sequence"/>
</dbReference>
<gene>
    <name evidence="3" type="ORF">G7K_6643-t1</name>
</gene>
<dbReference type="Pfam" id="PF10263">
    <property type="entry name" value="SprT-like"/>
    <property type="match status" value="1"/>
</dbReference>
<evidence type="ECO:0000259" key="2">
    <source>
        <dbReference type="SMART" id="SM00731"/>
    </source>
</evidence>
<dbReference type="SUPFAM" id="SSF47095">
    <property type="entry name" value="HMG-box"/>
    <property type="match status" value="1"/>
</dbReference>
<reference evidence="3 4" key="2">
    <citation type="journal article" date="2014" name="J. Gen. Appl. Microbiol.">
        <title>The early diverging ascomycetous budding yeast Saitoella complicata has three histone deacetylases belonging to the Clr6, Hos2, and Rpd3 lineages.</title>
        <authorList>
            <person name="Nishida H."/>
            <person name="Matsumoto T."/>
            <person name="Kondo S."/>
            <person name="Hamamoto M."/>
            <person name="Yoshikawa H."/>
        </authorList>
    </citation>
    <scope>NUCLEOTIDE SEQUENCE [LARGE SCALE GENOMIC DNA]</scope>
    <source>
        <strain evidence="3 4">NRRL Y-17804</strain>
    </source>
</reference>
<dbReference type="GO" id="GO:0006950">
    <property type="term" value="P:response to stress"/>
    <property type="evidence" value="ECO:0007669"/>
    <property type="project" value="UniProtKB-ARBA"/>
</dbReference>
<reference evidence="3 4" key="1">
    <citation type="journal article" date="2011" name="J. Gen. Appl. Microbiol.">
        <title>Draft genome sequencing of the enigmatic yeast Saitoella complicata.</title>
        <authorList>
            <person name="Nishida H."/>
            <person name="Hamamoto M."/>
            <person name="Sugiyama J."/>
        </authorList>
    </citation>
    <scope>NUCLEOTIDE SEQUENCE [LARGE SCALE GENOMIC DNA]</scope>
    <source>
        <strain evidence="3 4">NRRL Y-17804</strain>
    </source>
</reference>
<dbReference type="STRING" id="698492.A0A0E9NT33"/>
<dbReference type="PANTHER" id="PTHR23099">
    <property type="entry name" value="TRANSCRIPTIONAL REGULATOR"/>
    <property type="match status" value="1"/>
</dbReference>
<evidence type="ECO:0000313" key="4">
    <source>
        <dbReference type="Proteomes" id="UP000033140"/>
    </source>
</evidence>
<protein>
    <recommendedName>
        <fullName evidence="2">SprT-like domain-containing protein</fullName>
    </recommendedName>
</protein>
<feature type="region of interest" description="Disordered" evidence="1">
    <location>
        <begin position="334"/>
        <end position="376"/>
    </location>
</feature>
<dbReference type="PANTHER" id="PTHR23099:SF0">
    <property type="entry name" value="GERM CELL NUCLEAR ACIDIC PROTEIN"/>
    <property type="match status" value="1"/>
</dbReference>
<feature type="domain" description="SprT-like" evidence="2">
    <location>
        <begin position="446"/>
        <end position="596"/>
    </location>
</feature>
<feature type="compositionally biased region" description="Acidic residues" evidence="1">
    <location>
        <begin position="282"/>
        <end position="296"/>
    </location>
</feature>
<dbReference type="Gene3D" id="1.10.30.10">
    <property type="entry name" value="High mobility group box domain"/>
    <property type="match status" value="1"/>
</dbReference>
<dbReference type="CDD" id="cd00084">
    <property type="entry name" value="HMG-box_SF"/>
    <property type="match status" value="1"/>
</dbReference>
<dbReference type="AlphaFoldDB" id="A0A0E9NT33"/>
<feature type="region of interest" description="Disordered" evidence="1">
    <location>
        <begin position="403"/>
        <end position="439"/>
    </location>
</feature>
<feature type="compositionally biased region" description="Polar residues" evidence="1">
    <location>
        <begin position="417"/>
        <end position="433"/>
    </location>
</feature>
<dbReference type="EMBL" id="BACD03000074">
    <property type="protein sequence ID" value="GAO52570.1"/>
    <property type="molecule type" value="Genomic_DNA"/>
</dbReference>
<organism evidence="3 4">
    <name type="scientific">Saitoella complicata (strain BCRC 22490 / CBS 7301 / JCM 7358 / NBRC 10748 / NRRL Y-17804)</name>
    <dbReference type="NCBI Taxonomy" id="698492"/>
    <lineage>
        <taxon>Eukaryota</taxon>
        <taxon>Fungi</taxon>
        <taxon>Dikarya</taxon>
        <taxon>Ascomycota</taxon>
        <taxon>Taphrinomycotina</taxon>
        <taxon>Taphrinomycotina incertae sedis</taxon>
        <taxon>Saitoella</taxon>
    </lineage>
</organism>
<dbReference type="InterPro" id="IPR036910">
    <property type="entry name" value="HMG_box_dom_sf"/>
</dbReference>
<accession>A0A0E9NT33</accession>
<sequence>MVRRVVVSDDDSDIEFPDLKDLLKAVPKIKAEPRVQQKCALVEVAQNVKITSVDVKVEGEEEEIQSLAGVKRETFYETSRVVKVEQTDPVPEVRPEADVRAIIREPTAARNNTVLPLQGHEKSQAVSAENDLARRRRQLKTKVVYDSEDSENDSLPPPEVELPNKQLQKTPPKSRARVPVPESANKSSMPRLSRRTSPRKVGQWRLILHSESESPSESENDDEDGVYILVDKFADTSFSVPLPIEEPTLDVGRSTPKRRVQKRLIQYREEESEDREYSELEIQSDEDAEEEVEVIDDSLPSPTKTSAPMPAPRRLSVISNTSDAFPDAGAILTFEPSKSPRKRPPLRPISAFAPPSSNSVGAPSSGPIVPATPRSPRRIIPLSPHKSPDEAFWNQGEHATWVEKHSPKKPQIDTLLSRPSSPTKSPVKNNTTAGRKAKKDFLARRDEIAMNFIREIDDTTTAGRATWKKTVQTNIVSGIAEKTDIHRANIELSPKVIDSEERLHTTIAHEMCHIATWIITGGKQPSHGAAFKSWGAKVMAAFPDVEVSTTHTFEITYKYRWTCQNVACAYEYGRQSKTIDPTKTCCGRCGSRLEQTHPVPRAGGGGGNAFSQFVKENFARVKSANPGSPHKDLMGIVSKEWKALKEGKENMVSPTSEDIFGLDDALEKLQLA</sequence>
<comment type="caution">
    <text evidence="3">The sequence shown here is derived from an EMBL/GenBank/DDBJ whole genome shotgun (WGS) entry which is preliminary data.</text>
</comment>
<name>A0A0E9NT33_SAICN</name>
<dbReference type="InterPro" id="IPR006640">
    <property type="entry name" value="SprT-like_domain"/>
</dbReference>
<feature type="region of interest" description="Disordered" evidence="1">
    <location>
        <begin position="111"/>
        <end position="200"/>
    </location>
</feature>
<proteinExistence type="predicted"/>